<keyword evidence="4 11" id="KW-0479">Metal-binding</keyword>
<dbReference type="Pfam" id="PF21260">
    <property type="entry name" value="Laman-like_dom"/>
    <property type="match status" value="1"/>
</dbReference>
<evidence type="ECO:0000256" key="5">
    <source>
        <dbReference type="ARBA" id="ARBA00022729"/>
    </source>
</evidence>
<keyword evidence="10 11" id="KW-0326">Glycosidase</keyword>
<dbReference type="EC" id="3.2.1.-" evidence="11"/>
<feature type="transmembrane region" description="Helical" evidence="12">
    <location>
        <begin position="48"/>
        <end position="69"/>
    </location>
</feature>
<dbReference type="InterPro" id="IPR027291">
    <property type="entry name" value="Glyco_hydro_38_N_sf"/>
</dbReference>
<sequence length="1144" mass="130088">MVLSVRTAIEMWIIKHLASHIEVADEHKRRALYNIYTIDLTKILIMKYMFAILGAVITAGVLYIGPVGAECGYSACPVTDPSKLNIHLIAHSHDDVGWMRTADDYYDRYVRKIIANVVKELDKNPARRFTQVEIYFFHRWWRTQTDERRDVVRKLVAEGRLVFANGGWTVNDEGSAHYNNIIDQMTLGLKFLNSTFGACAHPKVSWQIDPFGASLEMPSLYAQMGFDGHVCNRGPDKGEYIWHVSPDLNTRIFTTILHSHYSAPNDYNFEDGHNRISHRNVHAKTKKFINNARNWNNDYGNTNHVLVTMGDDFKYKTANDWFENMDKMIKEAKANYPDVNLFYSSPDCYVKAVNGLNRTFDDRNVDYLSYWVGYYSNRPALKYQDRLANNILQFLAGKQLSVLARLDPSKTTAYLDEARNEMAILTHHDAITGTSPQATADDYASRLQSGYAAAKQLIRRAYSYLKSNDSEKQVVVTDVFCDSLNITDCTLTESADRVAVTAYNPIARPVTHYLRVPVTDGVYRVFDSTGAEVGAKSLLPVSEAVRLLPKRKGSLATHELVFNARLPALGFTTYFVEKHNKTDKNQLMDEVSVEMKGKSFILQVDGITGALQTITLNGQKHRLNQSFKWYKSMQSKSGREDSGSYQFCPDGNARHYRQQKLISSHTSDAVHELNQQFADYIHQTVRTYEDRDYIEFDWTVGPIPMADKIGKEIVTRFESDLQTDGVFYTDSNGRQTIRRKFNVNAKGCKDNVITANWFPIYSHVFVKDENRGLQMTLLNDRTQGGSSLMNGQIELMVHRRLHNTGRGGNFKIDEPGVDGKGLVVRGRHYLYFQPIADSPKLMRSLSQSLFMGPIVSFSRYSTVDDYSQKFATSFTAIGDSLPENIHLLTLEQWSEREVLVRFEHMYEMADNHELSKPVEFNLQKVLKTLNIEKVVEMNLAANELLSETKRLEWRSKHITKSYNMSGGDSDGNDMIVRLTPQQIRTFIITTNSNYNKETKCAYSWVNASQTTIPGNAYIAGYDIDKTPLTICRHKHNGDLIAGRAHKVVGCVLTWGGSEVTIKRSHEFEVLVANGVEWVPRHGRDPVPTGALVAGNKGRPNTDTYIGRCDTHGAQLVGKIDYKFYYGHHGDEISDYKKIKVKYST</sequence>
<name>A0A7R9KDE3_9ACAR</name>
<evidence type="ECO:0000256" key="8">
    <source>
        <dbReference type="ARBA" id="ARBA00023157"/>
    </source>
</evidence>
<dbReference type="Gene3D" id="2.60.40.1180">
    <property type="entry name" value="Golgi alpha-mannosidase II"/>
    <property type="match status" value="1"/>
</dbReference>
<dbReference type="InterPro" id="IPR006616">
    <property type="entry name" value="DM9_repeat"/>
</dbReference>
<evidence type="ECO:0000256" key="2">
    <source>
        <dbReference type="ARBA" id="ARBA00009792"/>
    </source>
</evidence>
<evidence type="ECO:0000313" key="15">
    <source>
        <dbReference type="Proteomes" id="UP000759131"/>
    </source>
</evidence>
<keyword evidence="7 11" id="KW-0862">Zinc</keyword>
<keyword evidence="9" id="KW-0325">Glycoprotein</keyword>
<dbReference type="InterPro" id="IPR000602">
    <property type="entry name" value="Glyco_hydro_38_N"/>
</dbReference>
<evidence type="ECO:0000256" key="10">
    <source>
        <dbReference type="ARBA" id="ARBA00023295"/>
    </source>
</evidence>
<dbReference type="InterPro" id="IPR011330">
    <property type="entry name" value="Glyco_hydro/deAcase_b/a-brl"/>
</dbReference>
<dbReference type="Gene3D" id="1.20.1270.50">
    <property type="entry name" value="Glycoside hydrolase family 38, central domain"/>
    <property type="match status" value="1"/>
</dbReference>
<dbReference type="SUPFAM" id="SSF88713">
    <property type="entry name" value="Glycoside hydrolase/deacetylase"/>
    <property type="match status" value="1"/>
</dbReference>
<dbReference type="PANTHER" id="PTHR11607">
    <property type="entry name" value="ALPHA-MANNOSIDASE"/>
    <property type="match status" value="1"/>
</dbReference>
<dbReference type="Pfam" id="PF17677">
    <property type="entry name" value="Glyco_hydro38C2"/>
    <property type="match status" value="1"/>
</dbReference>
<dbReference type="SMART" id="SM00696">
    <property type="entry name" value="DM9"/>
    <property type="match status" value="1"/>
</dbReference>
<dbReference type="InterPro" id="IPR037094">
    <property type="entry name" value="Glyco_hydro_38_cen_sf"/>
</dbReference>
<evidence type="ECO:0000256" key="3">
    <source>
        <dbReference type="ARBA" id="ARBA00012752"/>
    </source>
</evidence>
<dbReference type="AlphaFoldDB" id="A0A7R9KDE3"/>
<keyword evidence="6 11" id="KW-0378">Hydrolase</keyword>
<dbReference type="InterPro" id="IPR028995">
    <property type="entry name" value="Glyco_hydro_57/38_cen_sf"/>
</dbReference>
<dbReference type="GO" id="GO:0046872">
    <property type="term" value="F:metal ion binding"/>
    <property type="evidence" value="ECO:0007669"/>
    <property type="project" value="UniProtKB-KW"/>
</dbReference>
<dbReference type="Gene3D" id="3.20.110.10">
    <property type="entry name" value="Glycoside hydrolase 38, N terminal domain"/>
    <property type="match status" value="1"/>
</dbReference>
<evidence type="ECO:0000256" key="12">
    <source>
        <dbReference type="SAM" id="Phobius"/>
    </source>
</evidence>
<evidence type="ECO:0000256" key="6">
    <source>
        <dbReference type="ARBA" id="ARBA00022801"/>
    </source>
</evidence>
<feature type="domain" description="Glycoside hydrolase family 38 central" evidence="13">
    <location>
        <begin position="369"/>
        <end position="447"/>
    </location>
</feature>
<proteinExistence type="inferred from homology"/>
<dbReference type="GO" id="GO:0004559">
    <property type="term" value="F:alpha-mannosidase activity"/>
    <property type="evidence" value="ECO:0007669"/>
    <property type="project" value="UniProtKB-EC"/>
</dbReference>
<dbReference type="InterPro" id="IPR050843">
    <property type="entry name" value="Glycosyl_Hydrlase_38"/>
</dbReference>
<dbReference type="InterPro" id="IPR011682">
    <property type="entry name" value="Glyco_hydro_38_C"/>
</dbReference>
<dbReference type="OrthoDB" id="6697453at2759"/>
<dbReference type="SUPFAM" id="SSF88688">
    <property type="entry name" value="Families 57/38 glycoside transferase middle domain"/>
    <property type="match status" value="1"/>
</dbReference>
<comment type="catalytic activity">
    <reaction evidence="1">
        <text>Hydrolysis of terminal, non-reducing alpha-D-mannose residues in alpha-D-mannosides.</text>
        <dbReference type="EC" id="3.2.1.24"/>
    </reaction>
</comment>
<dbReference type="Pfam" id="PF11901">
    <property type="entry name" value="DM9"/>
    <property type="match status" value="1"/>
</dbReference>
<evidence type="ECO:0000313" key="14">
    <source>
        <dbReference type="EMBL" id="CAD7620780.1"/>
    </source>
</evidence>
<evidence type="ECO:0000256" key="9">
    <source>
        <dbReference type="ARBA" id="ARBA00023180"/>
    </source>
</evidence>
<evidence type="ECO:0000256" key="11">
    <source>
        <dbReference type="RuleBase" id="RU361199"/>
    </source>
</evidence>
<evidence type="ECO:0000256" key="1">
    <source>
        <dbReference type="ARBA" id="ARBA00000365"/>
    </source>
</evidence>
<dbReference type="InterPro" id="IPR011013">
    <property type="entry name" value="Gal_mutarotase_sf_dom"/>
</dbReference>
<dbReference type="Pfam" id="PF07748">
    <property type="entry name" value="Glyco_hydro_38C"/>
    <property type="match status" value="1"/>
</dbReference>
<dbReference type="FunFam" id="2.60.40.1180:FF:000018">
    <property type="entry name" value="Alpha-mannosidase"/>
    <property type="match status" value="1"/>
</dbReference>
<comment type="cofactor">
    <cofactor evidence="11">
        <name>Zn(2+)</name>
        <dbReference type="ChEBI" id="CHEBI:29105"/>
    </cofactor>
    <text evidence="11">Binds 1 zinc ion per subunit.</text>
</comment>
<dbReference type="Gene3D" id="2.60.40.1360">
    <property type="match status" value="1"/>
</dbReference>
<dbReference type="Proteomes" id="UP000759131">
    <property type="component" value="Unassembled WGS sequence"/>
</dbReference>
<dbReference type="InterPro" id="IPR013780">
    <property type="entry name" value="Glyco_hydro_b"/>
</dbReference>
<dbReference type="Pfam" id="PF01074">
    <property type="entry name" value="Glyco_hydro_38N"/>
    <property type="match status" value="1"/>
</dbReference>
<evidence type="ECO:0000256" key="4">
    <source>
        <dbReference type="ARBA" id="ARBA00022723"/>
    </source>
</evidence>
<keyword evidence="5" id="KW-0732">Signal</keyword>
<dbReference type="InterPro" id="IPR041147">
    <property type="entry name" value="GH38_C"/>
</dbReference>
<evidence type="ECO:0000259" key="13">
    <source>
        <dbReference type="SMART" id="SM00872"/>
    </source>
</evidence>
<dbReference type="EMBL" id="CAJPIZ010000348">
    <property type="protein sequence ID" value="CAG2101210.1"/>
    <property type="molecule type" value="Genomic_DNA"/>
</dbReference>
<organism evidence="14">
    <name type="scientific">Medioppia subpectinata</name>
    <dbReference type="NCBI Taxonomy" id="1979941"/>
    <lineage>
        <taxon>Eukaryota</taxon>
        <taxon>Metazoa</taxon>
        <taxon>Ecdysozoa</taxon>
        <taxon>Arthropoda</taxon>
        <taxon>Chelicerata</taxon>
        <taxon>Arachnida</taxon>
        <taxon>Acari</taxon>
        <taxon>Acariformes</taxon>
        <taxon>Sarcoptiformes</taxon>
        <taxon>Oribatida</taxon>
        <taxon>Brachypylina</taxon>
        <taxon>Oppioidea</taxon>
        <taxon>Oppiidae</taxon>
        <taxon>Medioppia</taxon>
    </lineage>
</organism>
<dbReference type="EMBL" id="OC854923">
    <property type="protein sequence ID" value="CAD7620780.1"/>
    <property type="molecule type" value="Genomic_DNA"/>
</dbReference>
<dbReference type="InterPro" id="IPR048534">
    <property type="entry name" value="Man2a1-like_dom"/>
</dbReference>
<dbReference type="GO" id="GO:0005764">
    <property type="term" value="C:lysosome"/>
    <property type="evidence" value="ECO:0007669"/>
    <property type="project" value="TreeGrafter"/>
</dbReference>
<keyword evidence="12" id="KW-1133">Transmembrane helix</keyword>
<dbReference type="GO" id="GO:0006013">
    <property type="term" value="P:mannose metabolic process"/>
    <property type="evidence" value="ECO:0007669"/>
    <property type="project" value="InterPro"/>
</dbReference>
<keyword evidence="12" id="KW-0472">Membrane</keyword>
<dbReference type="Pfam" id="PF09261">
    <property type="entry name" value="Alpha-mann_mid"/>
    <property type="match status" value="1"/>
</dbReference>
<dbReference type="PANTHER" id="PTHR11607:SF3">
    <property type="entry name" value="LYSOSOMAL ALPHA-MANNOSIDASE"/>
    <property type="match status" value="1"/>
</dbReference>
<gene>
    <name evidence="14" type="ORF">OSB1V03_LOCUS1261</name>
</gene>
<keyword evidence="15" id="KW-1185">Reference proteome</keyword>
<dbReference type="SUPFAM" id="SSF74650">
    <property type="entry name" value="Galactose mutarotase-like"/>
    <property type="match status" value="1"/>
</dbReference>
<reference evidence="14" key="1">
    <citation type="submission" date="2020-11" db="EMBL/GenBank/DDBJ databases">
        <authorList>
            <person name="Tran Van P."/>
        </authorList>
    </citation>
    <scope>NUCLEOTIDE SEQUENCE</scope>
</reference>
<evidence type="ECO:0000256" key="7">
    <source>
        <dbReference type="ARBA" id="ARBA00022833"/>
    </source>
</evidence>
<dbReference type="InterPro" id="IPR015341">
    <property type="entry name" value="Glyco_hydro_38_cen"/>
</dbReference>
<keyword evidence="8" id="KW-1015">Disulfide bond</keyword>
<dbReference type="SMART" id="SM00872">
    <property type="entry name" value="Alpha-mann_mid"/>
    <property type="match status" value="1"/>
</dbReference>
<protein>
    <recommendedName>
        <fullName evidence="3 11">Alpha-mannosidase</fullName>
        <ecNumber evidence="11">3.2.1.-</ecNumber>
    </recommendedName>
</protein>
<keyword evidence="12" id="KW-0812">Transmembrane</keyword>
<comment type="similarity">
    <text evidence="2 11">Belongs to the glycosyl hydrolase 38 family.</text>
</comment>
<dbReference type="GO" id="GO:0030246">
    <property type="term" value="F:carbohydrate binding"/>
    <property type="evidence" value="ECO:0007669"/>
    <property type="project" value="InterPro"/>
</dbReference>
<accession>A0A7R9KDE3</accession>
<dbReference type="Gene3D" id="2.70.98.30">
    <property type="entry name" value="Golgi alpha-mannosidase II, domain 4"/>
    <property type="match status" value="1"/>
</dbReference>